<proteinExistence type="inferred from homology"/>
<evidence type="ECO:0000313" key="4">
    <source>
        <dbReference type="EMBL" id="OTF82027.1"/>
    </source>
</evidence>
<dbReference type="Proteomes" id="UP000194236">
    <property type="component" value="Unassembled WGS sequence"/>
</dbReference>
<comment type="caution">
    <text evidence="4">The sequence shown here is derived from an EMBL/GenBank/DDBJ whole genome shotgun (WGS) entry which is preliminary data.</text>
</comment>
<dbReference type="InterPro" id="IPR051112">
    <property type="entry name" value="CWC26_splicing_factor"/>
</dbReference>
<dbReference type="PANTHER" id="PTHR31809:SF0">
    <property type="entry name" value="BUD13 HOMOLOG"/>
    <property type="match status" value="1"/>
</dbReference>
<evidence type="ECO:0000256" key="3">
    <source>
        <dbReference type="SAM" id="MobiDB-lite"/>
    </source>
</evidence>
<keyword evidence="5" id="KW-1185">Reference proteome</keyword>
<reference evidence="4 5" key="1">
    <citation type="submission" date="2017-03" db="EMBL/GenBank/DDBJ databases">
        <title>Genome Survey of Euroglyphus maynei.</title>
        <authorList>
            <person name="Arlian L.G."/>
            <person name="Morgan M.S."/>
            <person name="Rider S.D."/>
        </authorList>
    </citation>
    <scope>NUCLEOTIDE SEQUENCE [LARGE SCALE GENOMIC DNA]</scope>
    <source>
        <strain evidence="4">Arlian Lab</strain>
        <tissue evidence="4">Whole body</tissue>
    </source>
</reference>
<sequence>IKSTESPTEQQQQTERKTLAGKRAGLSNAKEIKKELAELKKRNEKTMSKLNDDISGKNAKTVFRDRKTGKIREIEKELKEKQEKDEQEAIKQAEKQAVYDRWSKGVVQREEQLEKIENELHEMSKPLARYKDDDDLDELLRNQDRQDDP</sequence>
<dbReference type="EMBL" id="MUJZ01010593">
    <property type="protein sequence ID" value="OTF82027.1"/>
    <property type="molecule type" value="Genomic_DNA"/>
</dbReference>
<organism evidence="4 5">
    <name type="scientific">Euroglyphus maynei</name>
    <name type="common">Mayne's house dust mite</name>
    <dbReference type="NCBI Taxonomy" id="6958"/>
    <lineage>
        <taxon>Eukaryota</taxon>
        <taxon>Metazoa</taxon>
        <taxon>Ecdysozoa</taxon>
        <taxon>Arthropoda</taxon>
        <taxon>Chelicerata</taxon>
        <taxon>Arachnida</taxon>
        <taxon>Acari</taxon>
        <taxon>Acariformes</taxon>
        <taxon>Sarcoptiformes</taxon>
        <taxon>Astigmata</taxon>
        <taxon>Psoroptidia</taxon>
        <taxon>Analgoidea</taxon>
        <taxon>Pyroglyphidae</taxon>
        <taxon>Pyroglyphinae</taxon>
        <taxon>Euroglyphus</taxon>
    </lineage>
</organism>
<dbReference type="OrthoDB" id="6022at2759"/>
<comment type="similarity">
    <text evidence="1">Belongs to the CWC26 family.</text>
</comment>
<feature type="non-terminal residue" evidence="4">
    <location>
        <position position="149"/>
    </location>
</feature>
<dbReference type="Pfam" id="PF09736">
    <property type="entry name" value="Bud13"/>
    <property type="match status" value="1"/>
</dbReference>
<dbReference type="InterPro" id="IPR018609">
    <property type="entry name" value="Bud13"/>
</dbReference>
<dbReference type="GO" id="GO:0003723">
    <property type="term" value="F:RNA binding"/>
    <property type="evidence" value="ECO:0007669"/>
    <property type="project" value="TreeGrafter"/>
</dbReference>
<evidence type="ECO:0000256" key="2">
    <source>
        <dbReference type="ARBA" id="ARBA00014454"/>
    </source>
</evidence>
<feature type="non-terminal residue" evidence="4">
    <location>
        <position position="1"/>
    </location>
</feature>
<accession>A0A1Y3BPM6</accession>
<name>A0A1Y3BPM6_EURMA</name>
<evidence type="ECO:0000313" key="5">
    <source>
        <dbReference type="Proteomes" id="UP000194236"/>
    </source>
</evidence>
<dbReference type="AlphaFoldDB" id="A0A1Y3BPM6"/>
<dbReference type="GO" id="GO:0000398">
    <property type="term" value="P:mRNA splicing, via spliceosome"/>
    <property type="evidence" value="ECO:0007669"/>
    <property type="project" value="TreeGrafter"/>
</dbReference>
<feature type="region of interest" description="Disordered" evidence="3">
    <location>
        <begin position="125"/>
        <end position="149"/>
    </location>
</feature>
<evidence type="ECO:0000256" key="1">
    <source>
        <dbReference type="ARBA" id="ARBA00011069"/>
    </source>
</evidence>
<feature type="compositionally biased region" description="Low complexity" evidence="3">
    <location>
        <begin position="1"/>
        <end position="13"/>
    </location>
</feature>
<dbReference type="PANTHER" id="PTHR31809">
    <property type="entry name" value="BUD13 HOMOLOG"/>
    <property type="match status" value="1"/>
</dbReference>
<dbReference type="GO" id="GO:0005684">
    <property type="term" value="C:U2-type spliceosomal complex"/>
    <property type="evidence" value="ECO:0007669"/>
    <property type="project" value="TreeGrafter"/>
</dbReference>
<dbReference type="GO" id="GO:0070274">
    <property type="term" value="C:RES complex"/>
    <property type="evidence" value="ECO:0007669"/>
    <property type="project" value="TreeGrafter"/>
</dbReference>
<protein>
    <recommendedName>
        <fullName evidence="2">BUD13 homolog</fullName>
    </recommendedName>
</protein>
<feature type="region of interest" description="Disordered" evidence="3">
    <location>
        <begin position="1"/>
        <end position="29"/>
    </location>
</feature>
<gene>
    <name evidence="4" type="ORF">BLA29_013506</name>
</gene>